<evidence type="ECO:0000313" key="2">
    <source>
        <dbReference type="Proteomes" id="UP001234178"/>
    </source>
</evidence>
<proteinExistence type="predicted"/>
<protein>
    <submittedName>
        <fullName evidence="1">Uncharacterized protein</fullName>
    </submittedName>
</protein>
<gene>
    <name evidence="1" type="ORF">OUZ56_031113</name>
</gene>
<dbReference type="Proteomes" id="UP001234178">
    <property type="component" value="Unassembled WGS sequence"/>
</dbReference>
<reference evidence="1 2" key="1">
    <citation type="journal article" date="2023" name="Nucleic Acids Res.">
        <title>The hologenome of Daphnia magna reveals possible DNA methylation and microbiome-mediated evolution of the host genome.</title>
        <authorList>
            <person name="Chaturvedi A."/>
            <person name="Li X."/>
            <person name="Dhandapani V."/>
            <person name="Marshall H."/>
            <person name="Kissane S."/>
            <person name="Cuenca-Cambronero M."/>
            <person name="Asole G."/>
            <person name="Calvet F."/>
            <person name="Ruiz-Romero M."/>
            <person name="Marangio P."/>
            <person name="Guigo R."/>
            <person name="Rago D."/>
            <person name="Mirbahai L."/>
            <person name="Eastwood N."/>
            <person name="Colbourne J.K."/>
            <person name="Zhou J."/>
            <person name="Mallon E."/>
            <person name="Orsini L."/>
        </authorList>
    </citation>
    <scope>NUCLEOTIDE SEQUENCE [LARGE SCALE GENOMIC DNA]</scope>
    <source>
        <strain evidence="1">LRV0_1</strain>
    </source>
</reference>
<accession>A0ABQ9ZTA6</accession>
<evidence type="ECO:0000313" key="1">
    <source>
        <dbReference type="EMBL" id="KAK4016156.1"/>
    </source>
</evidence>
<organism evidence="1 2">
    <name type="scientific">Daphnia magna</name>
    <dbReference type="NCBI Taxonomy" id="35525"/>
    <lineage>
        <taxon>Eukaryota</taxon>
        <taxon>Metazoa</taxon>
        <taxon>Ecdysozoa</taxon>
        <taxon>Arthropoda</taxon>
        <taxon>Crustacea</taxon>
        <taxon>Branchiopoda</taxon>
        <taxon>Diplostraca</taxon>
        <taxon>Cladocera</taxon>
        <taxon>Anomopoda</taxon>
        <taxon>Daphniidae</taxon>
        <taxon>Daphnia</taxon>
    </lineage>
</organism>
<comment type="caution">
    <text evidence="1">The sequence shown here is derived from an EMBL/GenBank/DDBJ whole genome shotgun (WGS) entry which is preliminary data.</text>
</comment>
<dbReference type="EMBL" id="JAOYFB010000005">
    <property type="protein sequence ID" value="KAK4016156.1"/>
    <property type="molecule type" value="Genomic_DNA"/>
</dbReference>
<name>A0ABQ9ZTA6_9CRUS</name>
<keyword evidence="2" id="KW-1185">Reference proteome</keyword>
<sequence length="117" mass="12643">MGASEEESGFENAAIIFFAGLLSPRAAGVICLPFKHTLSLVEIVLPHLTTHDLHACSHFLQIAALPNAIQHGGISENASSSSLFVLKTNDHQSTARLLLKTKRAYGFLLYAVEERNG</sequence>